<feature type="transmembrane region" description="Helical" evidence="1">
    <location>
        <begin position="37"/>
        <end position="55"/>
    </location>
</feature>
<evidence type="ECO:0000313" key="5">
    <source>
        <dbReference type="Proteomes" id="UP000002051"/>
    </source>
</evidence>
<reference evidence="4" key="3">
    <citation type="submission" date="2015-04" db="UniProtKB">
        <authorList>
            <consortium name="EnsemblPlants"/>
        </authorList>
    </citation>
    <scope>IDENTIFICATION</scope>
    <source>
        <strain evidence="4">cv. Jemalong A17</strain>
    </source>
</reference>
<dbReference type="Proteomes" id="UP000265566">
    <property type="component" value="Chromosome 4"/>
</dbReference>
<dbReference type="HOGENOM" id="CLU_1613279_0_0_1"/>
<keyword evidence="1" id="KW-1133">Transmembrane helix</keyword>
<evidence type="ECO:0000256" key="1">
    <source>
        <dbReference type="SAM" id="Phobius"/>
    </source>
</evidence>
<dbReference type="AlphaFoldDB" id="A0A072UX52"/>
<keyword evidence="5" id="KW-1185">Reference proteome</keyword>
<accession>A0A072UX52</accession>
<reference evidence="2 5" key="2">
    <citation type="journal article" date="2014" name="BMC Genomics">
        <title>An improved genome release (version Mt4.0) for the model legume Medicago truncatula.</title>
        <authorList>
            <person name="Tang H."/>
            <person name="Krishnakumar V."/>
            <person name="Bidwell S."/>
            <person name="Rosen B."/>
            <person name="Chan A."/>
            <person name="Zhou S."/>
            <person name="Gentzbittel L."/>
            <person name="Childs K.L."/>
            <person name="Yandell M."/>
            <person name="Gundlach H."/>
            <person name="Mayer K.F."/>
            <person name="Schwartz D.C."/>
            <person name="Town C.D."/>
        </authorList>
    </citation>
    <scope>GENOME REANNOTATION</scope>
    <source>
        <strain evidence="2">A17</strain>
        <strain evidence="4 5">cv. Jemalong A17</strain>
    </source>
</reference>
<keyword evidence="1 2" id="KW-0812">Transmembrane</keyword>
<dbReference type="Proteomes" id="UP000002051">
    <property type="component" value="Chromosome 4"/>
</dbReference>
<proteinExistence type="predicted"/>
<evidence type="ECO:0000313" key="4">
    <source>
        <dbReference type="EnsemblPlants" id="KEH30435"/>
    </source>
</evidence>
<protein>
    <submittedName>
        <fullName evidence="2">Transmembrane protein, putative</fullName>
    </submittedName>
</protein>
<dbReference type="EMBL" id="PSQE01000004">
    <property type="protein sequence ID" value="RHN61268.1"/>
    <property type="molecule type" value="Genomic_DNA"/>
</dbReference>
<dbReference type="Gramene" id="rna23709">
    <property type="protein sequence ID" value="RHN61268.1"/>
    <property type="gene ID" value="gene23709"/>
</dbReference>
<dbReference type="EnsemblPlants" id="KEH30435">
    <property type="protein sequence ID" value="KEH30435"/>
    <property type="gene ID" value="MTR_4g069580"/>
</dbReference>
<reference evidence="3" key="4">
    <citation type="journal article" date="2018" name="Nat. Plants">
        <title>Whole-genome landscape of Medicago truncatula symbiotic genes.</title>
        <authorList>
            <person name="Pecrix Y."/>
            <person name="Gamas P."/>
            <person name="Carrere S."/>
        </authorList>
    </citation>
    <scope>NUCLEOTIDE SEQUENCE</scope>
    <source>
        <tissue evidence="3">Leaves</tissue>
    </source>
</reference>
<evidence type="ECO:0000313" key="2">
    <source>
        <dbReference type="EMBL" id="KEH30435.1"/>
    </source>
</evidence>
<reference evidence="2 5" key="1">
    <citation type="journal article" date="2011" name="Nature">
        <title>The Medicago genome provides insight into the evolution of rhizobial symbioses.</title>
        <authorList>
            <person name="Young N.D."/>
            <person name="Debelle F."/>
            <person name="Oldroyd G.E."/>
            <person name="Geurts R."/>
            <person name="Cannon S.B."/>
            <person name="Udvardi M.K."/>
            <person name="Benedito V.A."/>
            <person name="Mayer K.F."/>
            <person name="Gouzy J."/>
            <person name="Schoof H."/>
            <person name="Van de Peer Y."/>
            <person name="Proost S."/>
            <person name="Cook D.R."/>
            <person name="Meyers B.C."/>
            <person name="Spannagl M."/>
            <person name="Cheung F."/>
            <person name="De Mita S."/>
            <person name="Krishnakumar V."/>
            <person name="Gundlach H."/>
            <person name="Zhou S."/>
            <person name="Mudge J."/>
            <person name="Bharti A.K."/>
            <person name="Murray J.D."/>
            <person name="Naoumkina M.A."/>
            <person name="Rosen B."/>
            <person name="Silverstein K.A."/>
            <person name="Tang H."/>
            <person name="Rombauts S."/>
            <person name="Zhao P.X."/>
            <person name="Zhou P."/>
            <person name="Barbe V."/>
            <person name="Bardou P."/>
            <person name="Bechner M."/>
            <person name="Bellec A."/>
            <person name="Berger A."/>
            <person name="Berges H."/>
            <person name="Bidwell S."/>
            <person name="Bisseling T."/>
            <person name="Choisne N."/>
            <person name="Couloux A."/>
            <person name="Denny R."/>
            <person name="Deshpande S."/>
            <person name="Dai X."/>
            <person name="Doyle J.J."/>
            <person name="Dudez A.M."/>
            <person name="Farmer A.D."/>
            <person name="Fouteau S."/>
            <person name="Franken C."/>
            <person name="Gibelin C."/>
            <person name="Gish J."/>
            <person name="Goldstein S."/>
            <person name="Gonzalez A.J."/>
            <person name="Green P.J."/>
            <person name="Hallab A."/>
            <person name="Hartog M."/>
            <person name="Hua A."/>
            <person name="Humphray S.J."/>
            <person name="Jeong D.H."/>
            <person name="Jing Y."/>
            <person name="Jocker A."/>
            <person name="Kenton S.M."/>
            <person name="Kim D.J."/>
            <person name="Klee K."/>
            <person name="Lai H."/>
            <person name="Lang C."/>
            <person name="Lin S."/>
            <person name="Macmil S.L."/>
            <person name="Magdelenat G."/>
            <person name="Matthews L."/>
            <person name="McCorrison J."/>
            <person name="Monaghan E.L."/>
            <person name="Mun J.H."/>
            <person name="Najar F.Z."/>
            <person name="Nicholson C."/>
            <person name="Noirot C."/>
            <person name="O'Bleness M."/>
            <person name="Paule C.R."/>
            <person name="Poulain J."/>
            <person name="Prion F."/>
            <person name="Qin B."/>
            <person name="Qu C."/>
            <person name="Retzel E.F."/>
            <person name="Riddle C."/>
            <person name="Sallet E."/>
            <person name="Samain S."/>
            <person name="Samson N."/>
            <person name="Sanders I."/>
            <person name="Saurat O."/>
            <person name="Scarpelli C."/>
            <person name="Schiex T."/>
            <person name="Segurens B."/>
            <person name="Severin A.J."/>
            <person name="Sherrier D.J."/>
            <person name="Shi R."/>
            <person name="Sims S."/>
            <person name="Singer S.R."/>
            <person name="Sinharoy S."/>
            <person name="Sterck L."/>
            <person name="Viollet A."/>
            <person name="Wang B.B."/>
            <person name="Wang K."/>
            <person name="Wang M."/>
            <person name="Wang X."/>
            <person name="Warfsmann J."/>
            <person name="Weissenbach J."/>
            <person name="White D.D."/>
            <person name="White J.D."/>
            <person name="Wiley G.B."/>
            <person name="Wincker P."/>
            <person name="Xing Y."/>
            <person name="Yang L."/>
            <person name="Yao Z."/>
            <person name="Ying F."/>
            <person name="Zhai J."/>
            <person name="Zhou L."/>
            <person name="Zuber A."/>
            <person name="Denarie J."/>
            <person name="Dixon R.A."/>
            <person name="May G.D."/>
            <person name="Schwartz D.C."/>
            <person name="Rogers J."/>
            <person name="Quetier F."/>
            <person name="Town C.D."/>
            <person name="Roe B.A."/>
        </authorList>
    </citation>
    <scope>NUCLEOTIDE SEQUENCE [LARGE SCALE GENOMIC DNA]</scope>
    <source>
        <strain evidence="2">A17</strain>
        <strain evidence="4 5">cv. Jemalong A17</strain>
    </source>
</reference>
<organism evidence="2 5">
    <name type="scientific">Medicago truncatula</name>
    <name type="common">Barrel medic</name>
    <name type="synonym">Medicago tribuloides</name>
    <dbReference type="NCBI Taxonomy" id="3880"/>
    <lineage>
        <taxon>Eukaryota</taxon>
        <taxon>Viridiplantae</taxon>
        <taxon>Streptophyta</taxon>
        <taxon>Embryophyta</taxon>
        <taxon>Tracheophyta</taxon>
        <taxon>Spermatophyta</taxon>
        <taxon>Magnoliopsida</taxon>
        <taxon>eudicotyledons</taxon>
        <taxon>Gunneridae</taxon>
        <taxon>Pentapetalae</taxon>
        <taxon>rosids</taxon>
        <taxon>fabids</taxon>
        <taxon>Fabales</taxon>
        <taxon>Fabaceae</taxon>
        <taxon>Papilionoideae</taxon>
        <taxon>50 kb inversion clade</taxon>
        <taxon>NPAAA clade</taxon>
        <taxon>Hologalegina</taxon>
        <taxon>IRL clade</taxon>
        <taxon>Trifolieae</taxon>
        <taxon>Medicago</taxon>
    </lineage>
</organism>
<keyword evidence="1" id="KW-0472">Membrane</keyword>
<evidence type="ECO:0000313" key="3">
    <source>
        <dbReference type="EMBL" id="RHN61268.1"/>
    </source>
</evidence>
<dbReference type="EMBL" id="CM001220">
    <property type="protein sequence ID" value="KEH30435.1"/>
    <property type="molecule type" value="Genomic_DNA"/>
</dbReference>
<name>A0A072UX52_MEDTR</name>
<gene>
    <name evidence="2" type="ordered locus">MTR_4g069580</name>
    <name evidence="3" type="ORF">MtrunA17_Chr4g0034741</name>
</gene>
<sequence length="165" mass="18466">MNCLYAKPVWLLSPLGIQFEGILVSFVDWLGNIIAKAPYNVIIYVISLCYGSWYARNKYCFEGRNFEAVNIVQKASNIIEDYKGLVNTHVDVEPTISISSPSSWSPPPTSTFRLNIDASELVHNKWGVVAIVRDSKDIVLVAVAWNFVALPDANIAEALEFWLSI</sequence>